<evidence type="ECO:0000313" key="2">
    <source>
        <dbReference type="EMBL" id="KAF2556268.1"/>
    </source>
</evidence>
<reference evidence="2" key="1">
    <citation type="submission" date="2019-12" db="EMBL/GenBank/DDBJ databases">
        <title>Genome sequencing and annotation of Brassica cretica.</title>
        <authorList>
            <person name="Studholme D.J."/>
            <person name="Sarris P.F."/>
        </authorList>
    </citation>
    <scope>NUCLEOTIDE SEQUENCE</scope>
    <source>
        <strain evidence="2">PFS-001/15</strain>
        <tissue evidence="2">Leaf</tissue>
    </source>
</reference>
<dbReference type="AlphaFoldDB" id="A0A8S9HLC9"/>
<dbReference type="Proteomes" id="UP000712281">
    <property type="component" value="Unassembled WGS sequence"/>
</dbReference>
<comment type="caution">
    <text evidence="2">The sequence shown here is derived from an EMBL/GenBank/DDBJ whole genome shotgun (WGS) entry which is preliminary data.</text>
</comment>
<dbReference type="GO" id="GO:0003723">
    <property type="term" value="F:RNA binding"/>
    <property type="evidence" value="ECO:0007669"/>
    <property type="project" value="InterPro"/>
</dbReference>
<dbReference type="EMBL" id="QGKW02001940">
    <property type="protein sequence ID" value="KAF2556268.1"/>
    <property type="molecule type" value="Genomic_DNA"/>
</dbReference>
<organism evidence="2 3">
    <name type="scientific">Brassica cretica</name>
    <name type="common">Mustard</name>
    <dbReference type="NCBI Taxonomy" id="69181"/>
    <lineage>
        <taxon>Eukaryota</taxon>
        <taxon>Viridiplantae</taxon>
        <taxon>Streptophyta</taxon>
        <taxon>Embryophyta</taxon>
        <taxon>Tracheophyta</taxon>
        <taxon>Spermatophyta</taxon>
        <taxon>Magnoliopsida</taxon>
        <taxon>eudicotyledons</taxon>
        <taxon>Gunneridae</taxon>
        <taxon>Pentapetalae</taxon>
        <taxon>rosids</taxon>
        <taxon>malvids</taxon>
        <taxon>Brassicales</taxon>
        <taxon>Brassicaceae</taxon>
        <taxon>Brassiceae</taxon>
        <taxon>Brassica</taxon>
    </lineage>
</organism>
<feature type="compositionally biased region" description="Low complexity" evidence="1">
    <location>
        <begin position="28"/>
        <end position="42"/>
    </location>
</feature>
<feature type="region of interest" description="Disordered" evidence="1">
    <location>
        <begin position="21"/>
        <end position="52"/>
    </location>
</feature>
<proteinExistence type="predicted"/>
<evidence type="ECO:0000313" key="3">
    <source>
        <dbReference type="Proteomes" id="UP000712281"/>
    </source>
</evidence>
<dbReference type="InterPro" id="IPR036612">
    <property type="entry name" value="KH_dom_type_1_sf"/>
</dbReference>
<sequence>MDESMDHYKREQLKELAAINGTLREESPSPSLSPCLSPSMSPFNSKRAKTGQ</sequence>
<dbReference type="Gene3D" id="3.30.1370.10">
    <property type="entry name" value="K Homology domain, type 1"/>
    <property type="match status" value="1"/>
</dbReference>
<evidence type="ECO:0000256" key="1">
    <source>
        <dbReference type="SAM" id="MobiDB-lite"/>
    </source>
</evidence>
<gene>
    <name evidence="2" type="ORF">F2Q68_00013122</name>
</gene>
<protein>
    <submittedName>
        <fullName evidence="2">Uncharacterized protein</fullName>
    </submittedName>
</protein>
<name>A0A8S9HLC9_BRACR</name>
<accession>A0A8S9HLC9</accession>